<evidence type="ECO:0000313" key="2">
    <source>
        <dbReference type="EMBL" id="CAB0041806.1"/>
    </source>
</evidence>
<keyword evidence="3" id="KW-1185">Reference proteome</keyword>
<dbReference type="InterPro" id="IPR008042">
    <property type="entry name" value="Retrotrans_Pao"/>
</dbReference>
<organism evidence="2 3">
    <name type="scientific">Trichogramma brassicae</name>
    <dbReference type="NCBI Taxonomy" id="86971"/>
    <lineage>
        <taxon>Eukaryota</taxon>
        <taxon>Metazoa</taxon>
        <taxon>Ecdysozoa</taxon>
        <taxon>Arthropoda</taxon>
        <taxon>Hexapoda</taxon>
        <taxon>Insecta</taxon>
        <taxon>Pterygota</taxon>
        <taxon>Neoptera</taxon>
        <taxon>Endopterygota</taxon>
        <taxon>Hymenoptera</taxon>
        <taxon>Apocrita</taxon>
        <taxon>Proctotrupomorpha</taxon>
        <taxon>Chalcidoidea</taxon>
        <taxon>Trichogrammatidae</taxon>
        <taxon>Trichogramma</taxon>
    </lineage>
</organism>
<sequence length="764" mass="86109">MKAKQWPEAAQVIRQQTYVDDPFAGADTIEEALSIKRQLIDLLKSAQLELGKWSANVPDLLEINNSNPDEFAISIHDDDSISTLGVRWLPLSDCFHFVALLSPQKENYTKRIILSETAKLFDPLGWLAPVIIVAKILLQDLWLHGIDWDSSLPPELSDHWIDFRRTLPLINTFKVPRWISVLTKTRWQLHGFADASKRAYAAVLYAVIPQRTSIIITAKSKVAPTKVETLPRLELCGAVLLSRLTRHLLDGIANQPDSVTLWSDSQVTLAWLQGHPSRWPTFVANRVSEVRTHVPQAVWRHVTSADNPADVASRGTSPPQLTESQLWWHGPSWLPYEHDWPSSSLQAQPTDEALKTCSMAAHTACIQDNKTFIETLAKHSNYEKLLRIIGLCYRWYLNRNRKSKSRGTGFSTIQELNAARIAIFRVMQQDKFKTELDSTRRGRELAVKSPLRRFVPILDNQGLLRVGGRLQNAILDYNEKHPIILPGNSPLIRCYVEHVHKLTLHGGIQLMRSHLARSVWITNGLRVVQGVYRRCITCTRYQARTCQQRMAPMPAYRLKPQRPFIETGIDFAGPFTLRMSKGRGSKTTKGYVAVFVCMVMKAVHLEVTSGLTVEDFLAAYSRFALRRGGCKTIYSDNATTFKAASAELSRLLQATLQMSGEIINTLALQGTEWKFIPPRAPHFGGLWESAVRSFKFHFKRVVGDNHLTYEEMTTLAVKIEACLNSRPMSPLSSSATDEVALTPAHFLVGSPILTIPEPAVEDPN</sequence>
<gene>
    <name evidence="2" type="ORF">TBRA_LOCUS13458</name>
</gene>
<dbReference type="GO" id="GO:0015074">
    <property type="term" value="P:DNA integration"/>
    <property type="evidence" value="ECO:0007669"/>
    <property type="project" value="InterPro"/>
</dbReference>
<dbReference type="PANTHER" id="PTHR47331:SF4">
    <property type="entry name" value="PEPTIDASE S1 DOMAIN-CONTAINING PROTEIN"/>
    <property type="match status" value="1"/>
</dbReference>
<proteinExistence type="predicted"/>
<dbReference type="OrthoDB" id="7550652at2759"/>
<dbReference type="InterPro" id="IPR012337">
    <property type="entry name" value="RNaseH-like_sf"/>
</dbReference>
<dbReference type="SUPFAM" id="SSF53098">
    <property type="entry name" value="Ribonuclease H-like"/>
    <property type="match status" value="1"/>
</dbReference>
<dbReference type="InterPro" id="IPR036397">
    <property type="entry name" value="RNaseH_sf"/>
</dbReference>
<dbReference type="EMBL" id="CADCXV010001130">
    <property type="protein sequence ID" value="CAB0041806.1"/>
    <property type="molecule type" value="Genomic_DNA"/>
</dbReference>
<dbReference type="AlphaFoldDB" id="A0A6H5J0M0"/>
<dbReference type="PROSITE" id="PS50994">
    <property type="entry name" value="INTEGRASE"/>
    <property type="match status" value="1"/>
</dbReference>
<dbReference type="Gene3D" id="3.30.420.10">
    <property type="entry name" value="Ribonuclease H-like superfamily/Ribonuclease H"/>
    <property type="match status" value="1"/>
</dbReference>
<name>A0A6H5J0M0_9HYME</name>
<evidence type="ECO:0000259" key="1">
    <source>
        <dbReference type="PROSITE" id="PS50994"/>
    </source>
</evidence>
<feature type="domain" description="Integrase catalytic" evidence="1">
    <location>
        <begin position="559"/>
        <end position="751"/>
    </location>
</feature>
<accession>A0A6H5J0M0</accession>
<dbReference type="Proteomes" id="UP000479190">
    <property type="component" value="Unassembled WGS sequence"/>
</dbReference>
<dbReference type="Pfam" id="PF05380">
    <property type="entry name" value="Peptidase_A17"/>
    <property type="match status" value="1"/>
</dbReference>
<dbReference type="InterPro" id="IPR001584">
    <property type="entry name" value="Integrase_cat-core"/>
</dbReference>
<dbReference type="GO" id="GO:0003676">
    <property type="term" value="F:nucleic acid binding"/>
    <property type="evidence" value="ECO:0007669"/>
    <property type="project" value="InterPro"/>
</dbReference>
<dbReference type="PANTHER" id="PTHR47331">
    <property type="entry name" value="PHD-TYPE DOMAIN-CONTAINING PROTEIN"/>
    <property type="match status" value="1"/>
</dbReference>
<protein>
    <recommendedName>
        <fullName evidence="1">Integrase catalytic domain-containing protein</fullName>
    </recommendedName>
</protein>
<evidence type="ECO:0000313" key="3">
    <source>
        <dbReference type="Proteomes" id="UP000479190"/>
    </source>
</evidence>
<reference evidence="2 3" key="1">
    <citation type="submission" date="2020-02" db="EMBL/GenBank/DDBJ databases">
        <authorList>
            <person name="Ferguson B K."/>
        </authorList>
    </citation>
    <scope>NUCLEOTIDE SEQUENCE [LARGE SCALE GENOMIC DNA]</scope>
</reference>